<dbReference type="Pfam" id="PF14322">
    <property type="entry name" value="SusD-like_3"/>
    <property type="match status" value="1"/>
</dbReference>
<keyword evidence="9" id="KW-1185">Reference proteome</keyword>
<comment type="similarity">
    <text evidence="2">Belongs to the SusD family.</text>
</comment>
<keyword evidence="4" id="KW-0472">Membrane</keyword>
<sequence length="522" mass="59609">MKFISKILLTVSLLVFAYGCTDLSENLYSEILQEDFFKTENEVIAAIAPVYGNLRAFTNSTWELSTHSTDQTLTPEKALGHWAGSNWPLMNSHKWIPSMGLFNSAWNDQYALVNNSNKIIYQLEGIESMDEELKSLFLAELKMIRGFGYYNLIDLFGNVPLVTSWIVEDETPPTVQRAEVFNYAVNDIEANVENLSEKVDASTYGRFNKYSGYALLAKYYLNAEVWSATPQWDKVIEYCDKIIASEKYSLTDKYFDNFLIKNEGSKENIFVIPYDELYTNSWGVNLTFAWRALHYAHGAKYDFKMTPWNGFTAVPAFIHSFDSADKRLDGWLIGQQYGKSGEELFCSQESNGKPLNLTIDYENIYNPDDGIEYGPSYALEFMGARFAKYEYGPCDISMGNDFAVFRYADVLLMKAEALMRKNGGVANAEAVNLVNSVRSRAFDDPSKLYTASTLTLDALIAERGWELYGEGTRRTDLVRFGRFIKGTWEFYDRSWEDEKHNLYPIPYSQISANPDLAQNPGY</sequence>
<evidence type="ECO:0000256" key="5">
    <source>
        <dbReference type="ARBA" id="ARBA00023237"/>
    </source>
</evidence>
<organism evidence="8 9">
    <name type="scientific">Maribellus luteus</name>
    <dbReference type="NCBI Taxonomy" id="2305463"/>
    <lineage>
        <taxon>Bacteria</taxon>
        <taxon>Pseudomonadati</taxon>
        <taxon>Bacteroidota</taxon>
        <taxon>Bacteroidia</taxon>
        <taxon>Marinilabiliales</taxon>
        <taxon>Prolixibacteraceae</taxon>
        <taxon>Maribellus</taxon>
    </lineage>
</organism>
<proteinExistence type="inferred from homology"/>
<dbReference type="EMBL" id="QWGR01000001">
    <property type="protein sequence ID" value="RIJ50819.1"/>
    <property type="molecule type" value="Genomic_DNA"/>
</dbReference>
<name>A0A399T6M8_9BACT</name>
<dbReference type="GO" id="GO:0009279">
    <property type="term" value="C:cell outer membrane"/>
    <property type="evidence" value="ECO:0007669"/>
    <property type="project" value="UniProtKB-SubCell"/>
</dbReference>
<dbReference type="InterPro" id="IPR011990">
    <property type="entry name" value="TPR-like_helical_dom_sf"/>
</dbReference>
<comment type="subcellular location">
    <subcellularLocation>
        <location evidence="1">Cell outer membrane</location>
    </subcellularLocation>
</comment>
<evidence type="ECO:0000259" key="6">
    <source>
        <dbReference type="Pfam" id="PF07980"/>
    </source>
</evidence>
<evidence type="ECO:0000256" key="2">
    <source>
        <dbReference type="ARBA" id="ARBA00006275"/>
    </source>
</evidence>
<keyword evidence="3" id="KW-0732">Signal</keyword>
<evidence type="ECO:0000256" key="3">
    <source>
        <dbReference type="ARBA" id="ARBA00022729"/>
    </source>
</evidence>
<evidence type="ECO:0000313" key="9">
    <source>
        <dbReference type="Proteomes" id="UP000265926"/>
    </source>
</evidence>
<keyword evidence="5" id="KW-0998">Cell outer membrane</keyword>
<dbReference type="CDD" id="cd08977">
    <property type="entry name" value="SusD"/>
    <property type="match status" value="1"/>
</dbReference>
<dbReference type="Pfam" id="PF07980">
    <property type="entry name" value="SusD_RagB"/>
    <property type="match status" value="1"/>
</dbReference>
<evidence type="ECO:0000256" key="4">
    <source>
        <dbReference type="ARBA" id="ARBA00023136"/>
    </source>
</evidence>
<comment type="caution">
    <text evidence="8">The sequence shown here is derived from an EMBL/GenBank/DDBJ whole genome shotgun (WGS) entry which is preliminary data.</text>
</comment>
<dbReference type="PROSITE" id="PS51257">
    <property type="entry name" value="PROKAR_LIPOPROTEIN"/>
    <property type="match status" value="1"/>
</dbReference>
<dbReference type="InterPro" id="IPR012944">
    <property type="entry name" value="SusD_RagB_dom"/>
</dbReference>
<dbReference type="Gene3D" id="1.25.40.390">
    <property type="match status" value="1"/>
</dbReference>
<dbReference type="InterPro" id="IPR033985">
    <property type="entry name" value="SusD-like_N"/>
</dbReference>
<evidence type="ECO:0000313" key="8">
    <source>
        <dbReference type="EMBL" id="RIJ50819.1"/>
    </source>
</evidence>
<dbReference type="OrthoDB" id="5694214at2"/>
<feature type="domain" description="SusD-like N-terminal" evidence="7">
    <location>
        <begin position="47"/>
        <end position="221"/>
    </location>
</feature>
<feature type="domain" description="RagB/SusD" evidence="6">
    <location>
        <begin position="248"/>
        <end position="522"/>
    </location>
</feature>
<evidence type="ECO:0000259" key="7">
    <source>
        <dbReference type="Pfam" id="PF14322"/>
    </source>
</evidence>
<dbReference type="SUPFAM" id="SSF48452">
    <property type="entry name" value="TPR-like"/>
    <property type="match status" value="1"/>
</dbReference>
<reference evidence="8 9" key="1">
    <citation type="submission" date="2018-08" db="EMBL/GenBank/DDBJ databases">
        <title>Pallidiluteibacterium maritimus gen. nov., sp. nov., isolated from coastal sediment.</title>
        <authorList>
            <person name="Zhou L.Y."/>
        </authorList>
    </citation>
    <scope>NUCLEOTIDE SEQUENCE [LARGE SCALE GENOMIC DNA]</scope>
    <source>
        <strain evidence="8 9">XSD2</strain>
    </source>
</reference>
<dbReference type="Proteomes" id="UP000265926">
    <property type="component" value="Unassembled WGS sequence"/>
</dbReference>
<protein>
    <submittedName>
        <fullName evidence="8">RagB/SusD family nutrient uptake outer membrane protein</fullName>
    </submittedName>
</protein>
<dbReference type="RefSeq" id="WP_119436287.1">
    <property type="nucleotide sequence ID" value="NZ_QWGR01000001.1"/>
</dbReference>
<gene>
    <name evidence="8" type="ORF">D1614_02540</name>
</gene>
<evidence type="ECO:0000256" key="1">
    <source>
        <dbReference type="ARBA" id="ARBA00004442"/>
    </source>
</evidence>
<dbReference type="AlphaFoldDB" id="A0A399T6M8"/>
<accession>A0A399T6M8</accession>